<evidence type="ECO:0008006" key="6">
    <source>
        <dbReference type="Google" id="ProtNLM"/>
    </source>
</evidence>
<dbReference type="Proteomes" id="UP000509383">
    <property type="component" value="Chromosome"/>
</dbReference>
<evidence type="ECO:0000313" key="3">
    <source>
        <dbReference type="EMBL" id="GJN54821.1"/>
    </source>
</evidence>
<dbReference type="Pfam" id="PF10685">
    <property type="entry name" value="KGG"/>
    <property type="match status" value="2"/>
</dbReference>
<name>A0A6J4E7Q1_9PSED</name>
<evidence type="ECO:0000313" key="4">
    <source>
        <dbReference type="Proteomes" id="UP000509383"/>
    </source>
</evidence>
<gene>
    <name evidence="2" type="ORF">TUM18999_35400</name>
    <name evidence="3" type="ORF">TUM20286_45730</name>
</gene>
<proteinExistence type="predicted"/>
<dbReference type="Proteomes" id="UP001054892">
    <property type="component" value="Unassembled WGS sequence"/>
</dbReference>
<dbReference type="InterPro" id="IPR019626">
    <property type="entry name" value="Stress-induced_KGG_rpt"/>
</dbReference>
<feature type="compositionally biased region" description="Polar residues" evidence="1">
    <location>
        <begin position="1"/>
        <end position="10"/>
    </location>
</feature>
<sequence length="56" mass="5794">MSNKNPGNFSNDREKASEAGRKGGQNSGGNFANDRERASEAGRKGGQKSHGGGRSS</sequence>
<evidence type="ECO:0000313" key="2">
    <source>
        <dbReference type="EMBL" id="BCG25349.1"/>
    </source>
</evidence>
<feature type="compositionally biased region" description="Basic and acidic residues" evidence="1">
    <location>
        <begin position="33"/>
        <end position="43"/>
    </location>
</feature>
<organism evidence="2 4">
    <name type="scientific">Pseudomonas tohonis</name>
    <dbReference type="NCBI Taxonomy" id="2725477"/>
    <lineage>
        <taxon>Bacteria</taxon>
        <taxon>Pseudomonadati</taxon>
        <taxon>Pseudomonadota</taxon>
        <taxon>Gammaproteobacteria</taxon>
        <taxon>Pseudomonadales</taxon>
        <taxon>Pseudomonadaceae</taxon>
        <taxon>Pseudomonas</taxon>
    </lineage>
</organism>
<evidence type="ECO:0000313" key="5">
    <source>
        <dbReference type="Proteomes" id="UP001054892"/>
    </source>
</evidence>
<accession>A0A6J4E7Q1</accession>
<protein>
    <recommendedName>
        <fullName evidence="6">General stress protein</fullName>
    </recommendedName>
</protein>
<keyword evidence="5" id="KW-1185">Reference proteome</keyword>
<feature type="compositionally biased region" description="Basic and acidic residues" evidence="1">
    <location>
        <begin position="11"/>
        <end position="21"/>
    </location>
</feature>
<dbReference type="KEGG" id="ptw:TUM18999_35400"/>
<evidence type="ECO:0000256" key="1">
    <source>
        <dbReference type="SAM" id="MobiDB-lite"/>
    </source>
</evidence>
<dbReference type="AlphaFoldDB" id="A0A6J4E7Q1"/>
<reference evidence="2 4" key="1">
    <citation type="submission" date="2020-05" db="EMBL/GenBank/DDBJ databases">
        <title>Characterization of novel class B3 metallo-beta-lactamase from novel Pseudomonas species.</title>
        <authorList>
            <person name="Yamada K."/>
            <person name="Aoki K."/>
            <person name="Ishii Y."/>
        </authorList>
    </citation>
    <scope>NUCLEOTIDE SEQUENCE [LARGE SCALE GENOMIC DNA]</scope>
    <source>
        <strain evidence="2 4">TUM18999</strain>
        <strain evidence="3 5">TUM20286</strain>
    </source>
</reference>
<feature type="region of interest" description="Disordered" evidence="1">
    <location>
        <begin position="1"/>
        <end position="56"/>
    </location>
</feature>
<dbReference type="EMBL" id="AP023189">
    <property type="protein sequence ID" value="BCG25349.1"/>
    <property type="molecule type" value="Genomic_DNA"/>
</dbReference>
<dbReference type="EMBL" id="BQKM01000013">
    <property type="protein sequence ID" value="GJN54821.1"/>
    <property type="molecule type" value="Genomic_DNA"/>
</dbReference>